<protein>
    <submittedName>
        <fullName evidence="2">Uncharacterized protein</fullName>
    </submittedName>
</protein>
<feature type="transmembrane region" description="Helical" evidence="1">
    <location>
        <begin position="183"/>
        <end position="202"/>
    </location>
</feature>
<sequence>MQTAASMELFKKYKVLPPLVSMRNATGKFDFGSRKQSWELYYLSHVFPSSVWCILMMLQNIDSIRRKSPRLHRYLGRIALAISSLLTLSGFSLLRLGIAYRTRDWFHIHTLKYRDYPVLFWPSFTSLTDSVGILMVLTGYKLLVHAWKGDDVRHRTWAKLHTYTGFTIPLQRVWLGVMPSAELSANALATLLSALTTLWLIYRDFYGTPNRPKPAFVKVE</sequence>
<gene>
    <name evidence="2" type="ORF">UTRI_10668</name>
</gene>
<keyword evidence="3" id="KW-1185">Reference proteome</keyword>
<feature type="transmembrane region" description="Helical" evidence="1">
    <location>
        <begin position="40"/>
        <end position="58"/>
    </location>
</feature>
<keyword evidence="1" id="KW-0472">Membrane</keyword>
<evidence type="ECO:0000313" key="2">
    <source>
        <dbReference type="EMBL" id="SPO26870.1"/>
    </source>
</evidence>
<name>A0A5C3E9M7_9BASI</name>
<dbReference type="EMBL" id="OOIN01000016">
    <property type="protein sequence ID" value="SPO26870.1"/>
    <property type="molecule type" value="Genomic_DNA"/>
</dbReference>
<proteinExistence type="predicted"/>
<reference evidence="2 3" key="1">
    <citation type="submission" date="2018-03" db="EMBL/GenBank/DDBJ databases">
        <authorList>
            <person name="Guldener U."/>
        </authorList>
    </citation>
    <scope>NUCLEOTIDE SEQUENCE [LARGE SCALE GENOMIC DNA]</scope>
    <source>
        <strain evidence="2 3">NBRC100155</strain>
    </source>
</reference>
<evidence type="ECO:0000313" key="3">
    <source>
        <dbReference type="Proteomes" id="UP000324022"/>
    </source>
</evidence>
<organism evidence="2 3">
    <name type="scientific">Ustilago trichophora</name>
    <dbReference type="NCBI Taxonomy" id="86804"/>
    <lineage>
        <taxon>Eukaryota</taxon>
        <taxon>Fungi</taxon>
        <taxon>Dikarya</taxon>
        <taxon>Basidiomycota</taxon>
        <taxon>Ustilaginomycotina</taxon>
        <taxon>Ustilaginomycetes</taxon>
        <taxon>Ustilaginales</taxon>
        <taxon>Ustilaginaceae</taxon>
        <taxon>Ustilago</taxon>
    </lineage>
</organism>
<keyword evidence="1" id="KW-0812">Transmembrane</keyword>
<evidence type="ECO:0000256" key="1">
    <source>
        <dbReference type="SAM" id="Phobius"/>
    </source>
</evidence>
<dbReference type="AlphaFoldDB" id="A0A5C3E9M7"/>
<feature type="transmembrane region" description="Helical" evidence="1">
    <location>
        <begin position="78"/>
        <end position="98"/>
    </location>
</feature>
<accession>A0A5C3E9M7</accession>
<feature type="transmembrane region" description="Helical" evidence="1">
    <location>
        <begin position="118"/>
        <end position="140"/>
    </location>
</feature>
<keyword evidence="1" id="KW-1133">Transmembrane helix</keyword>
<dbReference type="OrthoDB" id="2555807at2759"/>
<dbReference type="Proteomes" id="UP000324022">
    <property type="component" value="Unassembled WGS sequence"/>
</dbReference>